<evidence type="ECO:0000256" key="2">
    <source>
        <dbReference type="SAM" id="Phobius"/>
    </source>
</evidence>
<sequence>MHDFGDAESLALDREGPGFADERAMARDAWRQPPPLQDFGMEEKPGSALTEEKPKRDLRRVAVLALIAWLVLILLGMLLWQKFVSPQPIAEPLISASRQTGQPTMPAPRRIAAKAGAASEAGGRTALPALGARTPASGPLPARQSATQPDAPASAPASRPDSPVVSAKPMPAGETLEAKVARLELEVKELAARSRPASPRKAATGGHGQKARDVSVLGMSSTSVWVTQPDGRAAELQVGDRFRNGEVIQRIDQQAQVIETDHGRYKVNL</sequence>
<comment type="caution">
    <text evidence="3">The sequence shown here is derived from an EMBL/GenBank/DDBJ whole genome shotgun (WGS) entry which is preliminary data.</text>
</comment>
<evidence type="ECO:0000313" key="3">
    <source>
        <dbReference type="EMBL" id="ERD99708.1"/>
    </source>
</evidence>
<gene>
    <name evidence="3" type="ORF">O166_16675</name>
</gene>
<feature type="region of interest" description="Disordered" evidence="1">
    <location>
        <begin position="191"/>
        <end position="212"/>
    </location>
</feature>
<evidence type="ECO:0000256" key="1">
    <source>
        <dbReference type="SAM" id="MobiDB-lite"/>
    </source>
</evidence>
<reference evidence="3 4" key="1">
    <citation type="journal article" date="2013" name="Genome Announc.">
        <title>Genome Sequence of the Pigment-Producing Bacterium Pseudogulbenkiania ferrooxidans, Isolated from Loktak Lake.</title>
        <authorList>
            <person name="Puranik S."/>
            <person name="Talkal R."/>
            <person name="Qureshi A."/>
            <person name="Khardenavis A."/>
            <person name="Kapley A."/>
            <person name="Purohit H.J."/>
        </authorList>
    </citation>
    <scope>NUCLEOTIDE SEQUENCE [LARGE SCALE GENOMIC DNA]</scope>
    <source>
        <strain evidence="3 4">EGD-HP2</strain>
    </source>
</reference>
<keyword evidence="2" id="KW-0472">Membrane</keyword>
<proteinExistence type="predicted"/>
<organism evidence="3 4">
    <name type="scientific">Pseudogulbenkiania ferrooxidans EGD-HP2</name>
    <dbReference type="NCBI Taxonomy" id="1388764"/>
    <lineage>
        <taxon>Bacteria</taxon>
        <taxon>Pseudomonadati</taxon>
        <taxon>Pseudomonadota</taxon>
        <taxon>Betaproteobacteria</taxon>
        <taxon>Neisseriales</taxon>
        <taxon>Chromobacteriaceae</taxon>
        <taxon>Pseudogulbenkiania</taxon>
    </lineage>
</organism>
<accession>A0ABN0N1I8</accession>
<dbReference type="Proteomes" id="UP000016426">
    <property type="component" value="Unassembled WGS sequence"/>
</dbReference>
<feature type="compositionally biased region" description="Low complexity" evidence="1">
    <location>
        <begin position="144"/>
        <end position="167"/>
    </location>
</feature>
<name>A0ABN0N1I8_9NEIS</name>
<feature type="compositionally biased region" description="Low complexity" evidence="1">
    <location>
        <begin position="107"/>
        <end position="124"/>
    </location>
</feature>
<feature type="compositionally biased region" description="Low complexity" evidence="1">
    <location>
        <begin position="193"/>
        <end position="203"/>
    </location>
</feature>
<feature type="transmembrane region" description="Helical" evidence="2">
    <location>
        <begin position="61"/>
        <end position="80"/>
    </location>
</feature>
<evidence type="ECO:0008006" key="5">
    <source>
        <dbReference type="Google" id="ProtNLM"/>
    </source>
</evidence>
<keyword evidence="2" id="KW-1133">Transmembrane helix</keyword>
<keyword evidence="4" id="KW-1185">Reference proteome</keyword>
<feature type="region of interest" description="Disordered" evidence="1">
    <location>
        <begin position="98"/>
        <end position="170"/>
    </location>
</feature>
<feature type="compositionally biased region" description="Basic and acidic residues" evidence="1">
    <location>
        <begin position="41"/>
        <end position="52"/>
    </location>
</feature>
<evidence type="ECO:0000313" key="4">
    <source>
        <dbReference type="Proteomes" id="UP000016426"/>
    </source>
</evidence>
<keyword evidence="2" id="KW-0812">Transmembrane</keyword>
<dbReference type="EMBL" id="AVPH01000288">
    <property type="protein sequence ID" value="ERD99708.1"/>
    <property type="molecule type" value="Genomic_DNA"/>
</dbReference>
<feature type="region of interest" description="Disordered" evidence="1">
    <location>
        <begin position="29"/>
        <end position="52"/>
    </location>
</feature>
<dbReference type="RefSeq" id="WP_021478944.1">
    <property type="nucleotide sequence ID" value="NZ_AVPH01000288.1"/>
</dbReference>
<protein>
    <recommendedName>
        <fullName evidence="5">Type IV pilus biogenesis protein PilP</fullName>
    </recommendedName>
</protein>